<dbReference type="SMART" id="SM00327">
    <property type="entry name" value="VWA"/>
    <property type="match status" value="1"/>
</dbReference>
<evidence type="ECO:0000256" key="2">
    <source>
        <dbReference type="SAM" id="Phobius"/>
    </source>
</evidence>
<reference evidence="6 8" key="3">
    <citation type="submission" date="2020-01" db="EMBL/GenBank/DDBJ databases">
        <title>Complete genome sequence of Collinsella aerofaciens JCM 10188(T).</title>
        <authorList>
            <person name="Tourlousse D.M."/>
            <person name="Sakamoto M."/>
            <person name="Miura T."/>
            <person name="Narita K."/>
            <person name="Ohashi A."/>
            <person name="Uchino Y."/>
            <person name="Yamazoe A."/>
            <person name="Kameyama K."/>
            <person name="Terauchi J."/>
            <person name="Ohkuma M."/>
            <person name="Kawasaki H."/>
            <person name="Sekiguchi Y."/>
        </authorList>
    </citation>
    <scope>NUCLEOTIDE SEQUENCE [LARGE SCALE GENOMIC DNA]</scope>
    <source>
        <strain evidence="6 8">JCM 10188</strain>
    </source>
</reference>
<dbReference type="InterPro" id="IPR038174">
    <property type="entry name" value="Strep_pil_link_sf"/>
</dbReference>
<dbReference type="Gene3D" id="2.60.40.3050">
    <property type="match status" value="13"/>
</dbReference>
<feature type="signal peptide" evidence="3">
    <location>
        <begin position="1"/>
        <end position="25"/>
    </location>
</feature>
<protein>
    <submittedName>
        <fullName evidence="5">Pilin isopeptide linkage domain protein</fullName>
    </submittedName>
    <submittedName>
        <fullName evidence="6">VWA domain-containing protein</fullName>
    </submittedName>
</protein>
<keyword evidence="2" id="KW-0812">Transmembrane</keyword>
<name>A4EBL8_COLAA</name>
<reference evidence="5 7" key="1">
    <citation type="submission" date="2007-01" db="EMBL/GenBank/DDBJ databases">
        <title>Draft genome sequence of Collinsella aerofaciens (ATCC 25986).</title>
        <authorList>
            <person name="Sudarsanam P."/>
            <person name="Ley R."/>
            <person name="Guruge J."/>
            <person name="Turnbaugh P.J."/>
            <person name="Mahowald M."/>
            <person name="Liep D."/>
            <person name="Gordon J."/>
        </authorList>
    </citation>
    <scope>NUCLEOTIDE SEQUENCE [LARGE SCALE GENOMIC DNA]</scope>
    <source>
        <strain evidence="5">ATCC 25986</strain>
        <strain evidence="7">ATCC 25986 / DSM 3979 / JCM 10188 / KCTC 3647 / NCTC 11838 / VPI 1003</strain>
    </source>
</reference>
<evidence type="ECO:0000313" key="5">
    <source>
        <dbReference type="EMBL" id="EBA38978.1"/>
    </source>
</evidence>
<dbReference type="Pfam" id="PF12892">
    <property type="entry name" value="FctA"/>
    <property type="match status" value="13"/>
</dbReference>
<sequence length="2432" mass="259020">MSKYTRGLLAVILAVVLVLPAAAFAMLPEANARSSTGMDGPTMTGKVVDPDTSNYWKFWAGGYNGKEVTTQNVGRIWTDKTVKAVESGDSDFLTTLSAISSTSDTTISGKPLDIVMVLDASGSMDDPMGTGDNTKRIDALKTAANTFIDAIAAQNQSITDASKQHRVAIVKFAGKKKTDKVGNDTYRDGRYTYNYSQTMKNLTSCKGKDADSLKDTVGNINPAGSTQADYGLELAENITINSGRADAKKIVVFFTDGSPTSSSGFQASVADSAIASAKSLKANGADIYTIGIFSGANPSADPTAEGTSKVNKFMHAVSSNYPGATSSISFWGEWVIDYGTRAENSDYYKSATSASELEKIFEEISGSIIQTGYPTEVHSGYGEHKSGYITFTDELGDFMQVDNFTSVVYGGETFEKPSKKPEGNVDTYTFSGAAANLVITVQHAEEGKPQNGDIVTVKIPASLIPLRHFKITDGVLTVDNTEPIQVNYTSSVKKEALDNLFTPKNVKGLEDYIKSNTTTAENGSKTVNFYTNKWNAGALGDTIANFEPADTNRYYYFQKQTPIYTDKNCTTPATGSLPVGSKYYYKDEFEALGADGKAESRTAVIEFAGEDAANFEGAVVRDASGNLSFSKGTARLAFIDELHTTKESVGGNLTGTVTDVLNPKWNNNATEVDVHLGNNGKISFAYNMTPATVDTKADFGLTKVLVGRDWTDEDKFEFRLTSEGNAPMPESATAPVAVSVTNADLDKGKAAINFGTIEYTEPGTYVYKVIETNAGTTVDGIAYSKNVAEITVTVTPNKKGELSAEVKVTSGKVMFENAYATNPVESSVTDKIDVTKVLTGRDLTAGEFSFELREVKGEDSELIETVENAADGKVTFSPIEYTEIGQHTYTLHEVKGNAGGIDYDNTVYTIVTTISDNSKGQLVATHELKGDEDVKSIEFKNAYNLTPKRFSVTDKITATKVLDGRDLKDGEFNFELVEGDDVVATGTNDAEGNITMSAIEYTAAGEHTYTLREVNGGTASNGISYDGKTYTIVTTITDNSDGTLKAEHVLKDAKVAEFKNAYNLTPTDSSVTDRIKASKSLTGRDLKEGEFSFELVEGDKVVATGKNAADGTVVMDKITYDKPGKHTYTLREVRGNVGGITYDAATYTIETVVKDNGDGTLGVEHKLKGADEAKFTNSYKPGSKDSSVTDLIKATKSLTGRDLRAGEFRFELVEGNSVVATGTNNADGKIVMDSVTYTAAGEHTYTLRETKAGTTENGITYSTAEYTIVTIVKDNGDGTLSVEHKLQNDEKATFENAYNVTPKDSSVTDKIKATKYLTGRDMTEGEFSFELVEGNEVVARGTNATDGKITMSEITYNEPGKHTYTLREVPGDAGNGITYDGKTYTIETTITDKGDGTLEAKHVLKGDDEAKFSNSYKPNPGEFSVTDQITATKVLDGRELAAGEFSFELVEGNDVVATGTNAADGKITMSAVKYTEAGEHTYTLREVNGGTTSKGITYSTAEYTIETTITDNGDGTLEAKHVLKGDEPAEFKNTYSVIPLDAELDFDLSKAIDGRDWTDADKFSFTITAAEGTPLPDPATVTVGTHDAKDGIAAIKFGKIRYTAAGTYKYEIRENAGNAAGMTYDEHAATAEVTVTEDGEGKLIANVTKKENGRFTNTYRTELNYTAAGGLKLSKSLSGRPMTEGQFTFTVTPAEEASANALGLLPGANNFKSPATAEATVGLIDILAGHEVKFTQADAGKTFTYTVAEKNDGKPGYTYDDAVRTVTIAVADDGAGTLTATTTVSGGPEGMHTTVHKSGENKVESALVPFRNSYSATTDTHGGTVAQVVATKTLAGRPMVDGEFYFGIAYAGETEAIDGMCVTNLNGQVSFGTLHYTTEMLADLVNAGRAIRTDTDAKLAWTINYTAFEYTSPLAAKGITAATPSFSFKVIVVDNGDGTLTATPVYDGVEPLFENVYGAEAVDAALTGTKKLQAAEGLTPADITGKFTFTVTADEAGAPMPERTTATNDAAGNVDFGKIHFTLEDLNRALGVTNDASDDASNDAEANADEVEVDADAADTDESNDESEPAASTAPRSHTFTYTVTESGSAPGVTNDANATRKVSYTVTDDGTGYLGVVREGGDGAGFTFTNTYGVAPTDSSVTDQVKTVKRLTGRDLAAGEFTFELLEDGVVVASGTNDVDGNVALSPIRYEAPGTHTYTLREACPNALGLYKGVTYDGATYTVVTTVSDNGDGTLTATHKLEGTTESAGFTNKYHAMPTQVSIGAIKVLEGRELKKDEFSFKLVGEDVESTVTNDADGKINFDKLEYDEPGTYVYTISEVKGDEAGMNYDKSVFTATVNVVDDGEGNLKANVAFAKGDKSVEGIVFNNTYKKPETPVPAPDPGTPKTVTNIVKTVKGFLPTTGDQQAAALLMAFVIAMAGVGALVWGIRKC</sequence>
<dbReference type="NCBIfam" id="TIGR03786">
    <property type="entry name" value="strep_pil_rpt"/>
    <property type="match status" value="11"/>
</dbReference>
<evidence type="ECO:0000313" key="8">
    <source>
        <dbReference type="Proteomes" id="UP000464211"/>
    </source>
</evidence>
<dbReference type="SUPFAM" id="SSF53300">
    <property type="entry name" value="vWA-like"/>
    <property type="match status" value="1"/>
</dbReference>
<feature type="transmembrane region" description="Helical" evidence="2">
    <location>
        <begin position="2408"/>
        <end position="2429"/>
    </location>
</feature>
<dbReference type="GeneID" id="92850415"/>
<reference evidence="5 7" key="2">
    <citation type="submission" date="2007-04" db="EMBL/GenBank/DDBJ databases">
        <authorList>
            <person name="Fulton L."/>
            <person name="Clifton S."/>
            <person name="Fulton B."/>
            <person name="Xu J."/>
            <person name="Minx P."/>
            <person name="Mardis E.R."/>
            <person name="Wilson R.K."/>
        </authorList>
    </citation>
    <scope>NUCLEOTIDE SEQUENCE [LARGE SCALE GENOMIC DNA]</scope>
    <source>
        <strain evidence="5">ATCC 25986</strain>
        <strain evidence="7">ATCC 25986 / DSM 3979 / JCM 10188 / KCTC 3647 / NCTC 11838 / VPI 1003</strain>
    </source>
</reference>
<feature type="region of interest" description="Disordered" evidence="1">
    <location>
        <begin position="2055"/>
        <end position="2096"/>
    </location>
</feature>
<keyword evidence="3" id="KW-0732">Signal</keyword>
<dbReference type="InterPro" id="IPR036465">
    <property type="entry name" value="vWFA_dom_sf"/>
</dbReference>
<feature type="compositionally biased region" description="Polar residues" evidence="1">
    <location>
        <begin position="2074"/>
        <end position="2088"/>
    </location>
</feature>
<dbReference type="EMBL" id="AAVN02000008">
    <property type="protein sequence ID" value="EBA38978.1"/>
    <property type="molecule type" value="Genomic_DNA"/>
</dbReference>
<keyword evidence="2" id="KW-1133">Transmembrane helix</keyword>
<dbReference type="Proteomes" id="UP000002979">
    <property type="component" value="Unassembled WGS sequence"/>
</dbReference>
<dbReference type="Gene3D" id="3.40.50.410">
    <property type="entry name" value="von Willebrand factor, type A domain"/>
    <property type="match status" value="1"/>
</dbReference>
<dbReference type="InterPro" id="IPR022464">
    <property type="entry name" value="Strep_pil_isopept_link"/>
</dbReference>
<dbReference type="EMBL" id="CP048433">
    <property type="protein sequence ID" value="QIA34220.1"/>
    <property type="molecule type" value="Genomic_DNA"/>
</dbReference>
<dbReference type="CDD" id="cd00198">
    <property type="entry name" value="vWFA"/>
    <property type="match status" value="1"/>
</dbReference>
<keyword evidence="2" id="KW-0472">Membrane</keyword>
<proteinExistence type="predicted"/>
<feature type="domain" description="VWFA" evidence="4">
    <location>
        <begin position="113"/>
        <end position="364"/>
    </location>
</feature>
<dbReference type="Proteomes" id="UP000464211">
    <property type="component" value="Chromosome"/>
</dbReference>
<dbReference type="PROSITE" id="PS50234">
    <property type="entry name" value="VWFA"/>
    <property type="match status" value="1"/>
</dbReference>
<evidence type="ECO:0000259" key="4">
    <source>
        <dbReference type="PROSITE" id="PS50234"/>
    </source>
</evidence>
<evidence type="ECO:0000313" key="6">
    <source>
        <dbReference type="EMBL" id="QIA34220.1"/>
    </source>
</evidence>
<feature type="chain" id="PRO_5038282817" evidence="3">
    <location>
        <begin position="26"/>
        <end position="2432"/>
    </location>
</feature>
<gene>
    <name evidence="5" type="ORF">COLAER_01839</name>
    <name evidence="6" type="ORF">GXM19_08270</name>
</gene>
<evidence type="ECO:0000256" key="3">
    <source>
        <dbReference type="SAM" id="SignalP"/>
    </source>
</evidence>
<organism evidence="5 7">
    <name type="scientific">Collinsella aerofaciens (strain ATCC 25986 / DSM 3979 / JCM 10188 / KCTC 3647 / NCTC 11838 / VPI 1003)</name>
    <dbReference type="NCBI Taxonomy" id="411903"/>
    <lineage>
        <taxon>Bacteria</taxon>
        <taxon>Bacillati</taxon>
        <taxon>Actinomycetota</taxon>
        <taxon>Coriobacteriia</taxon>
        <taxon>Coriobacteriales</taxon>
        <taxon>Coriobacteriaceae</taxon>
        <taxon>Collinsella</taxon>
    </lineage>
</organism>
<dbReference type="InterPro" id="IPR002035">
    <property type="entry name" value="VWF_A"/>
</dbReference>
<accession>A4EBL8</accession>
<dbReference type="Pfam" id="PF00092">
    <property type="entry name" value="VWA"/>
    <property type="match status" value="1"/>
</dbReference>
<dbReference type="RefSeq" id="WP_006235752.1">
    <property type="nucleotide sequence ID" value="NZ_AAVN02000008.1"/>
</dbReference>
<evidence type="ECO:0000313" key="7">
    <source>
        <dbReference type="Proteomes" id="UP000002979"/>
    </source>
</evidence>
<feature type="compositionally biased region" description="Acidic residues" evidence="1">
    <location>
        <begin position="2055"/>
        <end position="2068"/>
    </location>
</feature>
<evidence type="ECO:0000256" key="1">
    <source>
        <dbReference type="SAM" id="MobiDB-lite"/>
    </source>
</evidence>